<dbReference type="InterPro" id="IPR052713">
    <property type="entry name" value="FeoA"/>
</dbReference>
<dbReference type="InterPro" id="IPR008988">
    <property type="entry name" value="Transcriptional_repressor_C"/>
</dbReference>
<evidence type="ECO:0000313" key="4">
    <source>
        <dbReference type="Proteomes" id="UP000642094"/>
    </source>
</evidence>
<accession>A0ABR7ZZI2</accession>
<gene>
    <name evidence="3" type="ORF">H6F41_14865</name>
</gene>
<dbReference type="Gene3D" id="2.30.30.90">
    <property type="match status" value="1"/>
</dbReference>
<dbReference type="EMBL" id="JACJQB010000038">
    <property type="protein sequence ID" value="MBD2189416.1"/>
    <property type="molecule type" value="Genomic_DNA"/>
</dbReference>
<reference evidence="3 4" key="1">
    <citation type="journal article" date="2020" name="ISME J.">
        <title>Comparative genomics reveals insights into cyanobacterial evolution and habitat adaptation.</title>
        <authorList>
            <person name="Chen M.Y."/>
            <person name="Teng W.K."/>
            <person name="Zhao L."/>
            <person name="Hu C.X."/>
            <person name="Zhou Y.K."/>
            <person name="Han B.P."/>
            <person name="Song L.R."/>
            <person name="Shu W.S."/>
        </authorList>
    </citation>
    <scope>NUCLEOTIDE SEQUENCE [LARGE SCALE GENOMIC DNA]</scope>
    <source>
        <strain evidence="3 4">FACHB-723</strain>
    </source>
</reference>
<comment type="caution">
    <text evidence="3">The sequence shown here is derived from an EMBL/GenBank/DDBJ whole genome shotgun (WGS) entry which is preliminary data.</text>
</comment>
<feature type="domain" description="Ferrous iron transporter FeoA-like" evidence="2">
    <location>
        <begin position="4"/>
        <end position="76"/>
    </location>
</feature>
<organism evidence="3 4">
    <name type="scientific">Pseudanabaena mucicola FACHB-723</name>
    <dbReference type="NCBI Taxonomy" id="2692860"/>
    <lineage>
        <taxon>Bacteria</taxon>
        <taxon>Bacillati</taxon>
        <taxon>Cyanobacteriota</taxon>
        <taxon>Cyanophyceae</taxon>
        <taxon>Pseudanabaenales</taxon>
        <taxon>Pseudanabaenaceae</taxon>
        <taxon>Pseudanabaena</taxon>
    </lineage>
</organism>
<keyword evidence="4" id="KW-1185">Reference proteome</keyword>
<evidence type="ECO:0000259" key="2">
    <source>
        <dbReference type="SMART" id="SM00899"/>
    </source>
</evidence>
<dbReference type="InterPro" id="IPR007167">
    <property type="entry name" value="Fe-transptr_FeoA-like"/>
</dbReference>
<protein>
    <submittedName>
        <fullName evidence="3">Ferrous iron transport protein A</fullName>
    </submittedName>
</protein>
<sequence length="81" mass="8926">MPNSHLADLQAGESATIVTIDVDPYLQPRLNALGFRQGQTIHMLRRGWMRGPLHVQVGMTEVMLRCCDARHIEVTSVGASA</sequence>
<evidence type="ECO:0000313" key="3">
    <source>
        <dbReference type="EMBL" id="MBD2189416.1"/>
    </source>
</evidence>
<keyword evidence="1" id="KW-0408">Iron</keyword>
<dbReference type="Proteomes" id="UP000642094">
    <property type="component" value="Unassembled WGS sequence"/>
</dbReference>
<dbReference type="SMART" id="SM00899">
    <property type="entry name" value="FeoA"/>
    <property type="match status" value="1"/>
</dbReference>
<evidence type="ECO:0000256" key="1">
    <source>
        <dbReference type="ARBA" id="ARBA00023004"/>
    </source>
</evidence>
<dbReference type="PANTHER" id="PTHR42954:SF2">
    <property type="entry name" value="FE(2+) TRANSPORT PROTEIN A"/>
    <property type="match status" value="1"/>
</dbReference>
<dbReference type="Pfam" id="PF04023">
    <property type="entry name" value="FeoA"/>
    <property type="match status" value="1"/>
</dbReference>
<dbReference type="PANTHER" id="PTHR42954">
    <property type="entry name" value="FE(2+) TRANSPORT PROTEIN A"/>
    <property type="match status" value="1"/>
</dbReference>
<dbReference type="SUPFAM" id="SSF50037">
    <property type="entry name" value="C-terminal domain of transcriptional repressors"/>
    <property type="match status" value="1"/>
</dbReference>
<dbReference type="InterPro" id="IPR038157">
    <property type="entry name" value="FeoA_core_dom"/>
</dbReference>
<proteinExistence type="predicted"/>
<name>A0ABR7ZZI2_9CYAN</name>